<dbReference type="EMBL" id="JABFAF010000011">
    <property type="protein sequence ID" value="MBA0870459.1"/>
    <property type="molecule type" value="Genomic_DNA"/>
</dbReference>
<proteinExistence type="predicted"/>
<name>A0A7J9MJ77_GOSSC</name>
<organism evidence="1 2">
    <name type="scientific">Gossypium schwendimanii</name>
    <name type="common">Cotton</name>
    <dbReference type="NCBI Taxonomy" id="34291"/>
    <lineage>
        <taxon>Eukaryota</taxon>
        <taxon>Viridiplantae</taxon>
        <taxon>Streptophyta</taxon>
        <taxon>Embryophyta</taxon>
        <taxon>Tracheophyta</taxon>
        <taxon>Spermatophyta</taxon>
        <taxon>Magnoliopsida</taxon>
        <taxon>eudicotyledons</taxon>
        <taxon>Gunneridae</taxon>
        <taxon>Pentapetalae</taxon>
        <taxon>rosids</taxon>
        <taxon>malvids</taxon>
        <taxon>Malvales</taxon>
        <taxon>Malvaceae</taxon>
        <taxon>Malvoideae</taxon>
        <taxon>Gossypium</taxon>
    </lineage>
</organism>
<accession>A0A7J9MJ77</accession>
<dbReference type="OrthoDB" id="1000327at2759"/>
<sequence length="63" mass="7124">MPGLPEHLNKRKILGEIGGLIGRVAKLDLNIVNRSRGRFVKMAIYVNINKPLVSQVRVNDDMR</sequence>
<protein>
    <submittedName>
        <fullName evidence="1">Uncharacterized protein</fullName>
    </submittedName>
</protein>
<gene>
    <name evidence="1" type="ORF">Goshw_012629</name>
</gene>
<reference evidence="1 2" key="1">
    <citation type="journal article" date="2019" name="Genome Biol. Evol.">
        <title>Insights into the evolution of the New World diploid cottons (Gossypium, subgenus Houzingenia) based on genome sequencing.</title>
        <authorList>
            <person name="Grover C.E."/>
            <person name="Arick M.A. 2nd"/>
            <person name="Thrash A."/>
            <person name="Conover J.L."/>
            <person name="Sanders W.S."/>
            <person name="Peterson D.G."/>
            <person name="Frelichowski J.E."/>
            <person name="Scheffler J.A."/>
            <person name="Scheffler B.E."/>
            <person name="Wendel J.F."/>
        </authorList>
    </citation>
    <scope>NUCLEOTIDE SEQUENCE [LARGE SCALE GENOMIC DNA]</scope>
    <source>
        <strain evidence="1">1</strain>
        <tissue evidence="1">Leaf</tissue>
    </source>
</reference>
<evidence type="ECO:0000313" key="2">
    <source>
        <dbReference type="Proteomes" id="UP000593576"/>
    </source>
</evidence>
<dbReference type="AlphaFoldDB" id="A0A7J9MJ77"/>
<keyword evidence="2" id="KW-1185">Reference proteome</keyword>
<comment type="caution">
    <text evidence="1">The sequence shown here is derived from an EMBL/GenBank/DDBJ whole genome shotgun (WGS) entry which is preliminary data.</text>
</comment>
<evidence type="ECO:0000313" key="1">
    <source>
        <dbReference type="EMBL" id="MBA0870459.1"/>
    </source>
</evidence>
<dbReference type="Proteomes" id="UP000593576">
    <property type="component" value="Unassembled WGS sequence"/>
</dbReference>